<name>A0A0F3IQK2_9PROT</name>
<dbReference type="EMBL" id="LAJY01000419">
    <property type="protein sequence ID" value="KJV08887.1"/>
    <property type="molecule type" value="Genomic_DNA"/>
</dbReference>
<evidence type="ECO:0000313" key="2">
    <source>
        <dbReference type="Proteomes" id="UP000033774"/>
    </source>
</evidence>
<sequence length="66" mass="7195">MAQFFSLLPLGTQLDGVILDGNDDPIAAFVVELVGRGGIDEPARFRFQSLPDETFDVLQAMILSAR</sequence>
<comment type="caution">
    <text evidence="1">The sequence shown here is derived from an EMBL/GenBank/DDBJ whole genome shotgun (WGS) entry which is preliminary data.</text>
</comment>
<organism evidence="1 2">
    <name type="scientific">Elstera litoralis</name>
    <dbReference type="NCBI Taxonomy" id="552518"/>
    <lineage>
        <taxon>Bacteria</taxon>
        <taxon>Pseudomonadati</taxon>
        <taxon>Pseudomonadota</taxon>
        <taxon>Alphaproteobacteria</taxon>
        <taxon>Rhodospirillales</taxon>
        <taxon>Rhodospirillaceae</taxon>
        <taxon>Elstera</taxon>
    </lineage>
</organism>
<dbReference type="AlphaFoldDB" id="A0A0F3IQK2"/>
<dbReference type="Proteomes" id="UP000033774">
    <property type="component" value="Unassembled WGS sequence"/>
</dbReference>
<protein>
    <submittedName>
        <fullName evidence="1">Uncharacterized protein</fullName>
    </submittedName>
</protein>
<accession>A0A0F3IQK2</accession>
<evidence type="ECO:0000313" key="1">
    <source>
        <dbReference type="EMBL" id="KJV08887.1"/>
    </source>
</evidence>
<keyword evidence="2" id="KW-1185">Reference proteome</keyword>
<gene>
    <name evidence="1" type="ORF">VZ95_14870</name>
</gene>
<reference evidence="1 2" key="1">
    <citation type="submission" date="2015-03" db="EMBL/GenBank/DDBJ databases">
        <title>Draft genome sequence of Elstera litoralis.</title>
        <authorList>
            <person name="Rahalkar M.C."/>
            <person name="Dhakephalkar P.K."/>
            <person name="Pore S.D."/>
            <person name="Arora P."/>
            <person name="Kapse N.G."/>
            <person name="Pandit P.S."/>
        </authorList>
    </citation>
    <scope>NUCLEOTIDE SEQUENCE [LARGE SCALE GENOMIC DNA]</scope>
    <source>
        <strain evidence="1 2">Dia-1</strain>
    </source>
</reference>
<proteinExistence type="predicted"/>